<dbReference type="InterPro" id="IPR051122">
    <property type="entry name" value="SDR_DHRS6-like"/>
</dbReference>
<evidence type="ECO:0000313" key="3">
    <source>
        <dbReference type="EMBL" id="GJM61614.1"/>
    </source>
</evidence>
<proteinExistence type="inferred from homology"/>
<dbReference type="RefSeq" id="WP_338237123.1">
    <property type="nucleotide sequence ID" value="NZ_BQKE01000001.1"/>
</dbReference>
<dbReference type="PANTHER" id="PTHR43477:SF1">
    <property type="entry name" value="DIHYDROANTICAPSIN 7-DEHYDROGENASE"/>
    <property type="match status" value="1"/>
</dbReference>
<keyword evidence="2" id="KW-0560">Oxidoreductase</keyword>
<comment type="caution">
    <text evidence="3">The sequence shown here is derived from an EMBL/GenBank/DDBJ whole genome shotgun (WGS) entry which is preliminary data.</text>
</comment>
<dbReference type="PRINTS" id="PR00081">
    <property type="entry name" value="GDHRDH"/>
</dbReference>
<dbReference type="InterPro" id="IPR036291">
    <property type="entry name" value="NAD(P)-bd_dom_sf"/>
</dbReference>
<dbReference type="GO" id="GO:0016491">
    <property type="term" value="F:oxidoreductase activity"/>
    <property type="evidence" value="ECO:0007669"/>
    <property type="project" value="UniProtKB-KW"/>
</dbReference>
<dbReference type="EMBL" id="BQKE01000001">
    <property type="protein sequence ID" value="GJM61614.1"/>
    <property type="molecule type" value="Genomic_DNA"/>
</dbReference>
<comment type="similarity">
    <text evidence="1">Belongs to the short-chain dehydrogenases/reductases (SDR) family.</text>
</comment>
<organism evidence="3 4">
    <name type="scientific">Persicobacter diffluens</name>
    <dbReference type="NCBI Taxonomy" id="981"/>
    <lineage>
        <taxon>Bacteria</taxon>
        <taxon>Pseudomonadati</taxon>
        <taxon>Bacteroidota</taxon>
        <taxon>Cytophagia</taxon>
        <taxon>Cytophagales</taxon>
        <taxon>Persicobacteraceae</taxon>
        <taxon>Persicobacter</taxon>
    </lineage>
</organism>
<dbReference type="AlphaFoldDB" id="A0AAN5AK32"/>
<evidence type="ECO:0000313" key="4">
    <source>
        <dbReference type="Proteomes" id="UP001310022"/>
    </source>
</evidence>
<sequence>MKNILIVGASSGIGLASASHLLATGHQVIGLSRNTPEINHPDFSFYPLNILEEAPNFPALEKLDGIVYCPGSIQLKPFQSIKPDLFIEDWQLNFLGAVKTLQHYFPLLRKSAEAAVVLFSTVAVQTGMKYHSSISASKGSVEALVRSLAAEWAPKIRINAIAPSLVQTPLAGQLLSSPEKIQQAQNRHPLQKIGNSEDIAHMVSFLLGQHAQWVTGQIIQMDGGISAIG</sequence>
<evidence type="ECO:0000256" key="1">
    <source>
        <dbReference type="ARBA" id="ARBA00006484"/>
    </source>
</evidence>
<gene>
    <name evidence="3" type="ORF">PEDI_21660</name>
</gene>
<dbReference type="PANTHER" id="PTHR43477">
    <property type="entry name" value="DIHYDROANTICAPSIN 7-DEHYDROGENASE"/>
    <property type="match status" value="1"/>
</dbReference>
<accession>A0AAN5AK32</accession>
<dbReference type="Gene3D" id="3.40.50.720">
    <property type="entry name" value="NAD(P)-binding Rossmann-like Domain"/>
    <property type="match status" value="1"/>
</dbReference>
<dbReference type="Proteomes" id="UP001310022">
    <property type="component" value="Unassembled WGS sequence"/>
</dbReference>
<dbReference type="SUPFAM" id="SSF51735">
    <property type="entry name" value="NAD(P)-binding Rossmann-fold domains"/>
    <property type="match status" value="1"/>
</dbReference>
<name>A0AAN5AK32_9BACT</name>
<dbReference type="CDD" id="cd05233">
    <property type="entry name" value="SDR_c"/>
    <property type="match status" value="1"/>
</dbReference>
<protein>
    <submittedName>
        <fullName evidence="3">Oxidoreductase</fullName>
    </submittedName>
</protein>
<dbReference type="InterPro" id="IPR002347">
    <property type="entry name" value="SDR_fam"/>
</dbReference>
<evidence type="ECO:0000256" key="2">
    <source>
        <dbReference type="ARBA" id="ARBA00023002"/>
    </source>
</evidence>
<dbReference type="Pfam" id="PF13561">
    <property type="entry name" value="adh_short_C2"/>
    <property type="match status" value="1"/>
</dbReference>
<reference evidence="3 4" key="1">
    <citation type="submission" date="2021-12" db="EMBL/GenBank/DDBJ databases">
        <title>Genome sequencing of bacteria with rrn-lacking chromosome and rrn-plasmid.</title>
        <authorList>
            <person name="Anda M."/>
            <person name="Iwasaki W."/>
        </authorList>
    </citation>
    <scope>NUCLEOTIDE SEQUENCE [LARGE SCALE GENOMIC DNA]</scope>
    <source>
        <strain evidence="3 4">NBRC 15940</strain>
    </source>
</reference>
<keyword evidence="4" id="KW-1185">Reference proteome</keyword>